<keyword evidence="1" id="KW-0472">Membrane</keyword>
<keyword evidence="1" id="KW-1133">Transmembrane helix</keyword>
<feature type="transmembrane region" description="Helical" evidence="1">
    <location>
        <begin position="202"/>
        <end position="223"/>
    </location>
</feature>
<evidence type="ECO:0000313" key="2">
    <source>
        <dbReference type="EMBL" id="MCC5604219.1"/>
    </source>
</evidence>
<keyword evidence="1" id="KW-0812">Transmembrane</keyword>
<evidence type="ECO:0000313" key="3">
    <source>
        <dbReference type="Proteomes" id="UP001199525"/>
    </source>
</evidence>
<evidence type="ECO:0000256" key="1">
    <source>
        <dbReference type="SAM" id="Phobius"/>
    </source>
</evidence>
<feature type="transmembrane region" description="Helical" evidence="1">
    <location>
        <begin position="250"/>
        <end position="271"/>
    </location>
</feature>
<name>A0ABS8IK19_9NOSO</name>
<feature type="transmembrane region" description="Helical" evidence="1">
    <location>
        <begin position="59"/>
        <end position="79"/>
    </location>
</feature>
<feature type="transmembrane region" description="Helical" evidence="1">
    <location>
        <begin position="291"/>
        <end position="310"/>
    </location>
</feature>
<dbReference type="EMBL" id="JAIVFQ010000114">
    <property type="protein sequence ID" value="MCC5604219.1"/>
    <property type="molecule type" value="Genomic_DNA"/>
</dbReference>
<dbReference type="Proteomes" id="UP001199525">
    <property type="component" value="Unassembled WGS sequence"/>
</dbReference>
<reference evidence="2 3" key="1">
    <citation type="journal article" date="2021" name="Microorganisms">
        <title>Genome Evolution of Filamentous Cyanobacterium Nostoc Species: From Facultative Symbiosis to Free Living.</title>
        <authorList>
            <person name="Huo D."/>
            <person name="Li H."/>
            <person name="Cai F."/>
            <person name="Guo X."/>
            <person name="Qiao Z."/>
            <person name="Wang W."/>
            <person name="Yu G."/>
            <person name="Li R."/>
        </authorList>
    </citation>
    <scope>NUCLEOTIDE SEQUENCE [LARGE SCALE GENOMIC DNA]</scope>
    <source>
        <strain evidence="2 3">CHAB 5714</strain>
    </source>
</reference>
<feature type="transmembrane region" description="Helical" evidence="1">
    <location>
        <begin position="31"/>
        <end position="53"/>
    </location>
</feature>
<keyword evidence="3" id="KW-1185">Reference proteome</keyword>
<sequence length="334" mass="36215">MKSHQTDPSVQPYWERDPDVGGSIRSRFASLFGWTLVALVFGGSVISSISSGGPVAGPWWWVGIASACVLVNVVGNAIVRRSRAPRFPTSRLFAIQRRERPPREHWFAPITLSARLLRRAFDVNDNIRLSPIWLIVTLPLAVLVSPEAIPAAIGAFMCGDASAYLPVLGWCHDAMAFAELRTWPPVAPNVTVATGIIVVTKAAVWLSVALSSCGVAAAIVFSWKTRKLPASPVARRRLVLWSRLNSVRPVPLFVVGCSLIALYDTIVRLAFYGSTAVAPPVVTSANQTAFVMWAIAGAVIFHLVAGILYAQIIERRIDTLLGDGDEPIPLFSVE</sequence>
<accession>A0ABS8IK19</accession>
<gene>
    <name evidence="2" type="ORF">LC586_34900</name>
</gene>
<protein>
    <submittedName>
        <fullName evidence="2">Uncharacterized protein</fullName>
    </submittedName>
</protein>
<proteinExistence type="predicted"/>
<feature type="transmembrane region" description="Helical" evidence="1">
    <location>
        <begin position="132"/>
        <end position="157"/>
    </location>
</feature>
<organism evidence="2 3">
    <name type="scientific">Nostoc favosum CHAB5714</name>
    <dbReference type="NCBI Taxonomy" id="2780399"/>
    <lineage>
        <taxon>Bacteria</taxon>
        <taxon>Bacillati</taxon>
        <taxon>Cyanobacteriota</taxon>
        <taxon>Cyanophyceae</taxon>
        <taxon>Nostocales</taxon>
        <taxon>Nostocaceae</taxon>
        <taxon>Nostoc</taxon>
        <taxon>Nostoc favosum</taxon>
    </lineage>
</organism>
<comment type="caution">
    <text evidence="2">The sequence shown here is derived from an EMBL/GenBank/DDBJ whole genome shotgun (WGS) entry which is preliminary data.</text>
</comment>